<keyword evidence="3" id="KW-1003">Cell membrane</keyword>
<feature type="transmembrane region" description="Helical" evidence="7">
    <location>
        <begin position="162"/>
        <end position="181"/>
    </location>
</feature>
<keyword evidence="6 7" id="KW-0472">Membrane</keyword>
<dbReference type="Gene3D" id="1.10.3720.10">
    <property type="entry name" value="MetI-like"/>
    <property type="match status" value="1"/>
</dbReference>
<feature type="domain" description="ABC transmembrane type-1" evidence="8">
    <location>
        <begin position="94"/>
        <end position="284"/>
    </location>
</feature>
<keyword evidence="10" id="KW-1185">Reference proteome</keyword>
<evidence type="ECO:0000256" key="4">
    <source>
        <dbReference type="ARBA" id="ARBA00022692"/>
    </source>
</evidence>
<reference evidence="9 10" key="1">
    <citation type="submission" date="2023-03" db="EMBL/GenBank/DDBJ databases">
        <title>Novel Species.</title>
        <authorList>
            <person name="Ma S."/>
        </authorList>
    </citation>
    <scope>NUCLEOTIDE SEQUENCE [LARGE SCALE GENOMIC DNA]</scope>
    <source>
        <strain evidence="9 10">LIND6LT2</strain>
    </source>
</reference>
<evidence type="ECO:0000256" key="7">
    <source>
        <dbReference type="RuleBase" id="RU363032"/>
    </source>
</evidence>
<feature type="transmembrane region" description="Helical" evidence="7">
    <location>
        <begin position="209"/>
        <end position="230"/>
    </location>
</feature>
<dbReference type="RefSeq" id="WP_341876449.1">
    <property type="nucleotide sequence ID" value="NZ_CP121687.1"/>
</dbReference>
<accession>A0ABZ2Y287</accession>
<evidence type="ECO:0000256" key="2">
    <source>
        <dbReference type="ARBA" id="ARBA00022448"/>
    </source>
</evidence>
<dbReference type="Proteomes" id="UP001486565">
    <property type="component" value="Chromosome"/>
</dbReference>
<dbReference type="InterPro" id="IPR050901">
    <property type="entry name" value="BP-dep_ABC_trans_perm"/>
</dbReference>
<evidence type="ECO:0000256" key="3">
    <source>
        <dbReference type="ARBA" id="ARBA00022475"/>
    </source>
</evidence>
<feature type="transmembrane region" description="Helical" evidence="7">
    <location>
        <begin position="262"/>
        <end position="284"/>
    </location>
</feature>
<feature type="transmembrane region" description="Helical" evidence="7">
    <location>
        <begin position="129"/>
        <end position="150"/>
    </location>
</feature>
<evidence type="ECO:0000256" key="5">
    <source>
        <dbReference type="ARBA" id="ARBA00022989"/>
    </source>
</evidence>
<dbReference type="PROSITE" id="PS50928">
    <property type="entry name" value="ABC_TM1"/>
    <property type="match status" value="1"/>
</dbReference>
<keyword evidence="2 7" id="KW-0813">Transport</keyword>
<keyword evidence="4 7" id="KW-0812">Transmembrane</keyword>
<comment type="subcellular location">
    <subcellularLocation>
        <location evidence="1 7">Cell membrane</location>
        <topology evidence="1 7">Multi-pass membrane protein</topology>
    </subcellularLocation>
</comment>
<evidence type="ECO:0000256" key="6">
    <source>
        <dbReference type="ARBA" id="ARBA00023136"/>
    </source>
</evidence>
<evidence type="ECO:0000259" key="8">
    <source>
        <dbReference type="PROSITE" id="PS50928"/>
    </source>
</evidence>
<dbReference type="PANTHER" id="PTHR32243:SF18">
    <property type="entry name" value="INNER MEMBRANE ABC TRANSPORTER PERMEASE PROTEIN YCJP"/>
    <property type="match status" value="1"/>
</dbReference>
<dbReference type="InterPro" id="IPR000515">
    <property type="entry name" value="MetI-like"/>
</dbReference>
<dbReference type="EMBL" id="CP121687">
    <property type="protein sequence ID" value="WZL69453.1"/>
    <property type="molecule type" value="Genomic_DNA"/>
</dbReference>
<evidence type="ECO:0000256" key="1">
    <source>
        <dbReference type="ARBA" id="ARBA00004651"/>
    </source>
</evidence>
<feature type="transmembrane region" description="Helical" evidence="7">
    <location>
        <begin position="32"/>
        <end position="54"/>
    </location>
</feature>
<dbReference type="PANTHER" id="PTHR32243">
    <property type="entry name" value="MALTOSE TRANSPORT SYSTEM PERMEASE-RELATED"/>
    <property type="match status" value="1"/>
</dbReference>
<dbReference type="InterPro" id="IPR035906">
    <property type="entry name" value="MetI-like_sf"/>
</dbReference>
<protein>
    <submittedName>
        <fullName evidence="9">Carbohydrate ABC transporter permease</fullName>
    </submittedName>
</protein>
<comment type="similarity">
    <text evidence="7">Belongs to the binding-protein-dependent transport system permease family.</text>
</comment>
<dbReference type="Pfam" id="PF00528">
    <property type="entry name" value="BPD_transp_1"/>
    <property type="match status" value="1"/>
</dbReference>
<evidence type="ECO:0000313" key="9">
    <source>
        <dbReference type="EMBL" id="WZL69453.1"/>
    </source>
</evidence>
<dbReference type="SUPFAM" id="SSF161098">
    <property type="entry name" value="MetI-like"/>
    <property type="match status" value="1"/>
</dbReference>
<evidence type="ECO:0000313" key="10">
    <source>
        <dbReference type="Proteomes" id="UP001486565"/>
    </source>
</evidence>
<name>A0ABZ2Y287_9FIRM</name>
<proteinExistence type="inferred from homology"/>
<organism evidence="9 10">
    <name type="scientific">Defluviitalea saccharophila</name>
    <dbReference type="NCBI Taxonomy" id="879970"/>
    <lineage>
        <taxon>Bacteria</taxon>
        <taxon>Bacillati</taxon>
        <taxon>Bacillota</taxon>
        <taxon>Clostridia</taxon>
        <taxon>Lachnospirales</taxon>
        <taxon>Defluviitaleaceae</taxon>
        <taxon>Defluviitalea</taxon>
    </lineage>
</organism>
<sequence>MSKTQTVNKTQVINNAEDINVKAQRAEKIWRVSITTIITIFMGIIVFPFFWILITSVKPTSQIFGDGAYSIYAGQLVLEHFKTVIFEKGILNSIWNSFVVSTVTTLYVVSVAVLAAYAISRFKFKGKTFLLGLILAISMFPQMIVVGPIYNLFTSLNLTNSYFVVLPYSTITLPSAVWIMVTHFNQIPLAIEESAKIDGATPFETLSKVIFPLAAPGVFTTGIITFISAWNEYLLTVTLNTDKNYHTVPVAVSFLKTQFEILWGQVSAATVVVTIPTLIIVLLFQKQIVSGLISGAVKE</sequence>
<gene>
    <name evidence="9" type="ORF">QBE51_11700</name>
</gene>
<keyword evidence="5 7" id="KW-1133">Transmembrane helix</keyword>
<feature type="transmembrane region" description="Helical" evidence="7">
    <location>
        <begin position="94"/>
        <end position="117"/>
    </location>
</feature>
<dbReference type="CDD" id="cd06261">
    <property type="entry name" value="TM_PBP2"/>
    <property type="match status" value="1"/>
</dbReference>